<organism evidence="9 10">
    <name type="scientific">Candidatus Stercoripulliclostridium merdipullorum</name>
    <dbReference type="NCBI Taxonomy" id="2840952"/>
    <lineage>
        <taxon>Bacteria</taxon>
        <taxon>Bacillati</taxon>
        <taxon>Bacillota</taxon>
        <taxon>Clostridia</taxon>
        <taxon>Eubacteriales</taxon>
        <taxon>Candidatus Stercoripulliclostridium</taxon>
    </lineage>
</organism>
<dbReference type="PANTHER" id="PTHR12532:SF6">
    <property type="entry name" value="TRANSCRIPTIONAL REGULATORY PROTEIN YEBC-RELATED"/>
    <property type="match status" value="1"/>
</dbReference>
<dbReference type="InterPro" id="IPR017856">
    <property type="entry name" value="Integrase-like_N"/>
</dbReference>
<keyword evidence="5 6" id="KW-0804">Transcription</keyword>
<gene>
    <name evidence="9" type="ORF">IAB14_02535</name>
</gene>
<proteinExistence type="inferred from homology"/>
<protein>
    <recommendedName>
        <fullName evidence="6">Probable transcriptional regulatory protein IAB14_02535</fullName>
    </recommendedName>
</protein>
<dbReference type="GO" id="GO:0003677">
    <property type="term" value="F:DNA binding"/>
    <property type="evidence" value="ECO:0007669"/>
    <property type="project" value="UniProtKB-UniRule"/>
</dbReference>
<dbReference type="InterPro" id="IPR026564">
    <property type="entry name" value="Transcrip_reg_TACO1-like_dom3"/>
</dbReference>
<comment type="subcellular location">
    <subcellularLocation>
        <location evidence="6">Cytoplasm</location>
    </subcellularLocation>
</comment>
<evidence type="ECO:0000256" key="1">
    <source>
        <dbReference type="ARBA" id="ARBA00008724"/>
    </source>
</evidence>
<sequence length="245" mass="26826">MSGHSKWANIKNKKGKNDAARGSIFTKIGRELAIAVKQGGADPNSNSRLRDVIAKAKANNMPNDNIMRSIKKASGELNAVNYEEMTYEGYAAGGVAVIVETLTDNKNRTAGEMRHLFDKYGGALGQTGCVSFMFNRKGMIIADKAGFDEDDMMMLALEAGADDIVSDEDVYEIYTKPTELYDVAEALKANGVNVLSQEKEMIADNEVDPAGHLQSVVKLIDMLEENDDVQNVYHNAILPEEPEED</sequence>
<reference evidence="9" key="1">
    <citation type="submission" date="2020-10" db="EMBL/GenBank/DDBJ databases">
        <authorList>
            <person name="Gilroy R."/>
        </authorList>
    </citation>
    <scope>NUCLEOTIDE SEQUENCE</scope>
    <source>
        <strain evidence="9">23406</strain>
    </source>
</reference>
<dbReference type="FunFam" id="3.30.70.980:FF:000002">
    <property type="entry name" value="Probable transcriptional regulatory protein YebC"/>
    <property type="match status" value="1"/>
</dbReference>
<keyword evidence="2 6" id="KW-0963">Cytoplasm</keyword>
<comment type="similarity">
    <text evidence="1 6">Belongs to the TACO1 family.</text>
</comment>
<comment type="caution">
    <text evidence="9">The sequence shown here is derived from an EMBL/GenBank/DDBJ whole genome shotgun (WGS) entry which is preliminary data.</text>
</comment>
<dbReference type="InterPro" id="IPR048300">
    <property type="entry name" value="TACO1_YebC-like_2nd/3rd_dom"/>
</dbReference>
<dbReference type="Proteomes" id="UP000886891">
    <property type="component" value="Unassembled WGS sequence"/>
</dbReference>
<evidence type="ECO:0000256" key="5">
    <source>
        <dbReference type="ARBA" id="ARBA00023163"/>
    </source>
</evidence>
<dbReference type="InterPro" id="IPR049083">
    <property type="entry name" value="TACO1_YebC_N"/>
</dbReference>
<dbReference type="InterPro" id="IPR002876">
    <property type="entry name" value="Transcrip_reg_TACO1-like"/>
</dbReference>
<dbReference type="GO" id="GO:0005829">
    <property type="term" value="C:cytosol"/>
    <property type="evidence" value="ECO:0007669"/>
    <property type="project" value="TreeGrafter"/>
</dbReference>
<evidence type="ECO:0000259" key="8">
    <source>
        <dbReference type="Pfam" id="PF20772"/>
    </source>
</evidence>
<feature type="domain" description="TACO1/YebC-like N-terminal" evidence="8">
    <location>
        <begin position="5"/>
        <end position="76"/>
    </location>
</feature>
<dbReference type="NCBIfam" id="TIGR01033">
    <property type="entry name" value="YebC/PmpR family DNA-binding transcriptional regulator"/>
    <property type="match status" value="1"/>
</dbReference>
<dbReference type="NCBIfam" id="NF001030">
    <property type="entry name" value="PRK00110.1"/>
    <property type="match status" value="1"/>
</dbReference>
<keyword evidence="3 6" id="KW-0805">Transcription regulation</keyword>
<reference evidence="9" key="2">
    <citation type="journal article" date="2021" name="PeerJ">
        <title>Extensive microbial diversity within the chicken gut microbiome revealed by metagenomics and culture.</title>
        <authorList>
            <person name="Gilroy R."/>
            <person name="Ravi A."/>
            <person name="Getino M."/>
            <person name="Pursley I."/>
            <person name="Horton D.L."/>
            <person name="Alikhan N.F."/>
            <person name="Baker D."/>
            <person name="Gharbi K."/>
            <person name="Hall N."/>
            <person name="Watson M."/>
            <person name="Adriaenssens E.M."/>
            <person name="Foster-Nyarko E."/>
            <person name="Jarju S."/>
            <person name="Secka A."/>
            <person name="Antonio M."/>
            <person name="Oren A."/>
            <person name="Chaudhuri R.R."/>
            <person name="La Ragione R."/>
            <person name="Hildebrand F."/>
            <person name="Pallen M.J."/>
        </authorList>
    </citation>
    <scope>NUCLEOTIDE SEQUENCE</scope>
    <source>
        <strain evidence="9">23406</strain>
    </source>
</reference>
<name>A0A9D1NBR2_9FIRM</name>
<dbReference type="Gene3D" id="3.30.70.980">
    <property type="match status" value="2"/>
</dbReference>
<dbReference type="NCBIfam" id="NF009044">
    <property type="entry name" value="PRK12378.1"/>
    <property type="match status" value="1"/>
</dbReference>
<dbReference type="HAMAP" id="MF_00693">
    <property type="entry name" value="Transcrip_reg_TACO1"/>
    <property type="match status" value="1"/>
</dbReference>
<dbReference type="PANTHER" id="PTHR12532">
    <property type="entry name" value="TRANSLATIONAL ACTIVATOR OF CYTOCHROME C OXIDASE 1"/>
    <property type="match status" value="1"/>
</dbReference>
<dbReference type="Pfam" id="PF20772">
    <property type="entry name" value="TACO1_YebC_N"/>
    <property type="match status" value="1"/>
</dbReference>
<dbReference type="GO" id="GO:0006355">
    <property type="term" value="P:regulation of DNA-templated transcription"/>
    <property type="evidence" value="ECO:0007669"/>
    <property type="project" value="UniProtKB-UniRule"/>
</dbReference>
<dbReference type="FunFam" id="1.10.10.200:FF:000002">
    <property type="entry name" value="Probable transcriptional regulatory protein CLM62_37755"/>
    <property type="match status" value="1"/>
</dbReference>
<dbReference type="Pfam" id="PF01709">
    <property type="entry name" value="Transcrip_reg"/>
    <property type="match status" value="1"/>
</dbReference>
<feature type="domain" description="TACO1/YebC-like second and third" evidence="7">
    <location>
        <begin position="82"/>
        <end position="236"/>
    </location>
</feature>
<evidence type="ECO:0000259" key="7">
    <source>
        <dbReference type="Pfam" id="PF01709"/>
    </source>
</evidence>
<evidence type="ECO:0000313" key="10">
    <source>
        <dbReference type="Proteomes" id="UP000886891"/>
    </source>
</evidence>
<evidence type="ECO:0000256" key="2">
    <source>
        <dbReference type="ARBA" id="ARBA00022490"/>
    </source>
</evidence>
<dbReference type="Gene3D" id="1.10.10.200">
    <property type="match status" value="1"/>
</dbReference>
<dbReference type="SUPFAM" id="SSF75625">
    <property type="entry name" value="YebC-like"/>
    <property type="match status" value="1"/>
</dbReference>
<keyword evidence="4 6" id="KW-0238">DNA-binding</keyword>
<dbReference type="EMBL" id="DVOH01000017">
    <property type="protein sequence ID" value="HIU99975.1"/>
    <property type="molecule type" value="Genomic_DNA"/>
</dbReference>
<evidence type="ECO:0000256" key="4">
    <source>
        <dbReference type="ARBA" id="ARBA00023125"/>
    </source>
</evidence>
<accession>A0A9D1NBR2</accession>
<evidence type="ECO:0000256" key="6">
    <source>
        <dbReference type="HAMAP-Rule" id="MF_00693"/>
    </source>
</evidence>
<evidence type="ECO:0000313" key="9">
    <source>
        <dbReference type="EMBL" id="HIU99975.1"/>
    </source>
</evidence>
<evidence type="ECO:0000256" key="3">
    <source>
        <dbReference type="ARBA" id="ARBA00023015"/>
    </source>
</evidence>
<dbReference type="InterPro" id="IPR029072">
    <property type="entry name" value="YebC-like"/>
</dbReference>
<dbReference type="AlphaFoldDB" id="A0A9D1NBR2"/>